<name>A0A8X8KH07_ACIGI</name>
<evidence type="ECO:0000313" key="1">
    <source>
        <dbReference type="EMBL" id="MCF0266621.1"/>
    </source>
</evidence>
<evidence type="ECO:0000313" key="2">
    <source>
        <dbReference type="Proteomes" id="UP000887320"/>
    </source>
</evidence>
<dbReference type="PROSITE" id="PS51257">
    <property type="entry name" value="PROKAR_LIPOPROTEIN"/>
    <property type="match status" value="1"/>
</dbReference>
<dbReference type="EMBL" id="JAHWXT010000008">
    <property type="protein sequence ID" value="MCF0266621.1"/>
    <property type="molecule type" value="Genomic_DNA"/>
</dbReference>
<dbReference type="RefSeq" id="WP_234624182.1">
    <property type="nucleotide sequence ID" value="NZ_JAHWXT010000008.1"/>
</dbReference>
<gene>
    <name evidence="1" type="ORF">KW868_19405</name>
</gene>
<comment type="caution">
    <text evidence="1">The sequence shown here is derived from an EMBL/GenBank/DDBJ whole genome shotgun (WGS) entry which is preliminary data.</text>
</comment>
<accession>A0A8X8KH07</accession>
<protein>
    <submittedName>
        <fullName evidence="1">Uncharacterized protein</fullName>
    </submittedName>
</protein>
<proteinExistence type="predicted"/>
<dbReference type="AlphaFoldDB" id="A0A8X8KH07"/>
<reference evidence="1" key="1">
    <citation type="submission" date="2021-07" db="EMBL/GenBank/DDBJ databases">
        <authorList>
            <person name="Fernandez M."/>
            <person name="Pereira P."/>
            <person name="Torres Tejerizo G.A."/>
            <person name="Gonzalez P."/>
            <person name="Agostini E."/>
        </authorList>
    </citation>
    <scope>NUCLEOTIDE SEQUENCE</scope>
    <source>
        <strain evidence="1">SFC 500-1A</strain>
    </source>
</reference>
<sequence>MDTKISLLLLSTVIACTGCQTAKKVSSGVSKTTEKVKSMVGLGEAKIPEVDQQGVVDVSKATLEKLEQMKINMPTGQWVYIENDLQGIYTLQNKSSDGNVLYLRLNCKIPSQKSGFAIEDKDGKELLKAHDAQTGQVQFLIDNKNYGNPFDLVNAKKMPTFKTALSKAKVIKIFNNSKLYTFTNGHAELLSKPVTCKE</sequence>
<organism evidence="1 2">
    <name type="scientific">Acinetobacter guillouiae</name>
    <name type="common">Acinetobacter genomosp. 11</name>
    <dbReference type="NCBI Taxonomy" id="106649"/>
    <lineage>
        <taxon>Bacteria</taxon>
        <taxon>Pseudomonadati</taxon>
        <taxon>Pseudomonadota</taxon>
        <taxon>Gammaproteobacteria</taxon>
        <taxon>Moraxellales</taxon>
        <taxon>Moraxellaceae</taxon>
        <taxon>Acinetobacter</taxon>
    </lineage>
</organism>
<dbReference type="Proteomes" id="UP000887320">
    <property type="component" value="Unassembled WGS sequence"/>
</dbReference>